<dbReference type="EMBL" id="ML145213">
    <property type="protein sequence ID" value="TBU53486.1"/>
    <property type="molecule type" value="Genomic_DNA"/>
</dbReference>
<accession>A0A4Q9NLH8</accession>
<evidence type="ECO:0000313" key="3">
    <source>
        <dbReference type="EMBL" id="TBU53486.1"/>
    </source>
</evidence>
<gene>
    <name evidence="3" type="ORF">BD310DRAFT_938023</name>
    <name evidence="2" type="ORF">BD311DRAFT_739090</name>
</gene>
<dbReference type="EMBL" id="ML143418">
    <property type="protein sequence ID" value="TBU28845.1"/>
    <property type="molecule type" value="Genomic_DNA"/>
</dbReference>
<proteinExistence type="predicted"/>
<dbReference type="OrthoDB" id="2844016at2759"/>
<dbReference type="Proteomes" id="UP000292082">
    <property type="component" value="Unassembled WGS sequence"/>
</dbReference>
<evidence type="ECO:0000313" key="2">
    <source>
        <dbReference type="EMBL" id="TBU28845.1"/>
    </source>
</evidence>
<feature type="signal peptide" evidence="1">
    <location>
        <begin position="1"/>
        <end position="17"/>
    </location>
</feature>
<name>A0A4Q9NLH8_9APHY</name>
<dbReference type="Proteomes" id="UP000292957">
    <property type="component" value="Unassembled WGS sequence"/>
</dbReference>
<evidence type="ECO:0000313" key="4">
    <source>
        <dbReference type="Proteomes" id="UP000292082"/>
    </source>
</evidence>
<organism evidence="3 4">
    <name type="scientific">Dichomitus squalens</name>
    <dbReference type="NCBI Taxonomy" id="114155"/>
    <lineage>
        <taxon>Eukaryota</taxon>
        <taxon>Fungi</taxon>
        <taxon>Dikarya</taxon>
        <taxon>Basidiomycota</taxon>
        <taxon>Agaricomycotina</taxon>
        <taxon>Agaricomycetes</taxon>
        <taxon>Polyporales</taxon>
        <taxon>Polyporaceae</taxon>
        <taxon>Dichomitus</taxon>
    </lineage>
</organism>
<feature type="chain" id="PRO_5040683830" evidence="1">
    <location>
        <begin position="18"/>
        <end position="199"/>
    </location>
</feature>
<keyword evidence="1" id="KW-0732">Signal</keyword>
<evidence type="ECO:0000256" key="1">
    <source>
        <dbReference type="SAM" id="SignalP"/>
    </source>
</evidence>
<protein>
    <submittedName>
        <fullName evidence="3">Uncharacterized protein</fullName>
    </submittedName>
</protein>
<keyword evidence="4" id="KW-1185">Reference proteome</keyword>
<sequence>MLAFGLLTAVLAAVASALPAAKRAPGAWCNGLGGGAFDSLSNFTLAAYNATGINTNTTGAPLVLGSAGAISGAELKDLATFASFPFNQYPSIALSEGRLLPTGPGTTPTAQNGVTAGSEVVFLASNSAQPSQGAQIWCAVADTDPAGHGTGHPFLAVNSDTDSFSLCPINSRVSVVYNATTGRGYDLDACYPVKLQLIF</sequence>
<dbReference type="AlphaFoldDB" id="A0A4Q9NLH8"/>
<reference evidence="3 4" key="1">
    <citation type="submission" date="2019-01" db="EMBL/GenBank/DDBJ databases">
        <title>Draft genome sequences of three monokaryotic isolates of the white-rot basidiomycete fungus Dichomitus squalens.</title>
        <authorList>
            <consortium name="DOE Joint Genome Institute"/>
            <person name="Lopez S.C."/>
            <person name="Andreopoulos B."/>
            <person name="Pangilinan J."/>
            <person name="Lipzen A."/>
            <person name="Riley R."/>
            <person name="Ahrendt S."/>
            <person name="Ng V."/>
            <person name="Barry K."/>
            <person name="Daum C."/>
            <person name="Grigoriev I.V."/>
            <person name="Hilden K.S."/>
            <person name="Makela M.R."/>
            <person name="de Vries R.P."/>
        </authorList>
    </citation>
    <scope>NUCLEOTIDE SEQUENCE [LARGE SCALE GENOMIC DNA]</scope>
    <source>
        <strain evidence="3 4">CBS 464.89</strain>
        <strain evidence="2">OM18370.1</strain>
    </source>
</reference>